<organism evidence="6 7">
    <name type="scientific">Enterococcus canis</name>
    <dbReference type="NCBI Taxonomy" id="214095"/>
    <lineage>
        <taxon>Bacteria</taxon>
        <taxon>Bacillati</taxon>
        <taxon>Bacillota</taxon>
        <taxon>Bacilli</taxon>
        <taxon>Lactobacillales</taxon>
        <taxon>Enterococcaceae</taxon>
        <taxon>Enterococcus</taxon>
    </lineage>
</organism>
<dbReference type="Pfam" id="PF01487">
    <property type="entry name" value="DHquinase_I"/>
    <property type="match status" value="1"/>
</dbReference>
<dbReference type="EC" id="4.2.1.10" evidence="5"/>
<dbReference type="PANTHER" id="PTHR43699:SF1">
    <property type="entry name" value="3-DEHYDROQUINATE DEHYDRATASE"/>
    <property type="match status" value="1"/>
</dbReference>
<keyword evidence="4 5" id="KW-0704">Schiff base</keyword>
<comment type="pathway">
    <text evidence="5">Metabolic intermediate biosynthesis; chorismate biosynthesis; chorismate from D-erythrose 4-phosphate and phosphoenolpyruvate: step 3/7.</text>
</comment>
<evidence type="ECO:0000313" key="6">
    <source>
        <dbReference type="EMBL" id="OJG19552.1"/>
    </source>
</evidence>
<evidence type="ECO:0000256" key="3">
    <source>
        <dbReference type="ARBA" id="ARBA00023239"/>
    </source>
</evidence>
<keyword evidence="7" id="KW-1185">Reference proteome</keyword>
<dbReference type="GO" id="GO:0003855">
    <property type="term" value="F:3-dehydroquinate dehydratase activity"/>
    <property type="evidence" value="ECO:0007669"/>
    <property type="project" value="UniProtKB-UniRule"/>
</dbReference>
<proteinExistence type="inferred from homology"/>
<dbReference type="GO" id="GO:0009423">
    <property type="term" value="P:chorismate biosynthetic process"/>
    <property type="evidence" value="ECO:0007669"/>
    <property type="project" value="UniProtKB-UniRule"/>
</dbReference>
<dbReference type="Gene3D" id="3.20.20.70">
    <property type="entry name" value="Aldolase class I"/>
    <property type="match status" value="1"/>
</dbReference>
<dbReference type="EMBL" id="JXKH01000002">
    <property type="protein sequence ID" value="OJG19552.1"/>
    <property type="molecule type" value="Genomic_DNA"/>
</dbReference>
<dbReference type="NCBIfam" id="TIGR01093">
    <property type="entry name" value="aroD"/>
    <property type="match status" value="1"/>
</dbReference>
<dbReference type="HAMAP" id="MF_00214">
    <property type="entry name" value="AroD"/>
    <property type="match status" value="1"/>
</dbReference>
<accession>A0A1L8RIL7</accession>
<protein>
    <recommendedName>
        <fullName evidence="5">3-dehydroquinate dehydratase</fullName>
        <shortName evidence="5">3-dehydroquinase</shortName>
        <ecNumber evidence="5">4.2.1.10</ecNumber>
    </recommendedName>
    <alternativeName>
        <fullName evidence="5">Type I DHQase</fullName>
    </alternativeName>
    <alternativeName>
        <fullName evidence="5">Type I dehydroquinase</fullName>
        <shortName evidence="5">DHQ1</shortName>
    </alternativeName>
</protein>
<sequence length="240" mass="25513">MKIGEVHLGTTTRLIVPLVGKNQAELLREAKLAQQSAADLVEWRLDHLATVLGLAQTVAIGRQLRSQCTKPLIATFRTLAEGGEQAISAEDYVALYRGLLDEGLCEALDVEGHWPDEVKSTLRKLAHQHGVPIICSAHHFQETPAIAVLQETLRTLAASGDIGKLAVMPKTPQDVLDLLTGTLTVSAETKQPLITMAMGDLGMISRIAGANFGSVATFGSLAVASAPGQIPIETLATLIK</sequence>
<name>A0A1L8RIL7_9ENTE</name>
<evidence type="ECO:0000256" key="1">
    <source>
        <dbReference type="ARBA" id="ARBA00001864"/>
    </source>
</evidence>
<dbReference type="GO" id="GO:0009073">
    <property type="term" value="P:aromatic amino acid family biosynthetic process"/>
    <property type="evidence" value="ECO:0007669"/>
    <property type="project" value="UniProtKB-KW"/>
</dbReference>
<feature type="binding site" evidence="5">
    <location>
        <position position="225"/>
    </location>
    <ligand>
        <name>3-dehydroquinate</name>
        <dbReference type="ChEBI" id="CHEBI:32364"/>
    </ligand>
</feature>
<reference evidence="6 7" key="1">
    <citation type="submission" date="2014-12" db="EMBL/GenBank/DDBJ databases">
        <title>Draft genome sequences of 29 type strains of Enterococci.</title>
        <authorList>
            <person name="Zhong Z."/>
            <person name="Sun Z."/>
            <person name="Liu W."/>
            <person name="Zhang W."/>
            <person name="Zhang H."/>
        </authorList>
    </citation>
    <scope>NUCLEOTIDE SEQUENCE [LARGE SCALE GENOMIC DNA]</scope>
    <source>
        <strain evidence="6 7">DSM 17029</strain>
    </source>
</reference>
<dbReference type="InterPro" id="IPR001381">
    <property type="entry name" value="DHquinase_I"/>
</dbReference>
<dbReference type="AlphaFoldDB" id="A0A1L8RIL7"/>
<gene>
    <name evidence="5" type="primary">aroD</name>
    <name evidence="6" type="ORF">RU97_GL001123</name>
</gene>
<dbReference type="InterPro" id="IPR013785">
    <property type="entry name" value="Aldolase_TIM"/>
</dbReference>
<dbReference type="CDD" id="cd00502">
    <property type="entry name" value="DHQase_I"/>
    <property type="match status" value="1"/>
</dbReference>
<dbReference type="Proteomes" id="UP000181884">
    <property type="component" value="Unassembled WGS sequence"/>
</dbReference>
<feature type="active site" description="Schiff-base intermediate with substrate" evidence="5">
    <location>
        <position position="164"/>
    </location>
</feature>
<feature type="binding site" evidence="5">
    <location>
        <position position="206"/>
    </location>
    <ligand>
        <name>3-dehydroquinate</name>
        <dbReference type="ChEBI" id="CHEBI:32364"/>
    </ligand>
</feature>
<evidence type="ECO:0000313" key="7">
    <source>
        <dbReference type="Proteomes" id="UP000181884"/>
    </source>
</evidence>
<comment type="function">
    <text evidence="5">Involved in the third step of the chorismate pathway, which leads to the biosynthesis of aromatic amino acids. Catalyzes the cis-dehydration of 3-dehydroquinate (DHQ) and introduces the first double bond of the aromatic ring to yield 3-dehydroshikimate.</text>
</comment>
<comment type="caution">
    <text evidence="5">Lacks conserved residue(s) required for the propagation of feature annotation.</text>
</comment>
<dbReference type="UniPathway" id="UPA00053">
    <property type="reaction ID" value="UER00086"/>
</dbReference>
<feature type="active site" description="Proton donor/acceptor" evidence="5">
    <location>
        <position position="138"/>
    </location>
</feature>
<keyword evidence="3 5" id="KW-0456">Lyase</keyword>
<dbReference type="InterPro" id="IPR050146">
    <property type="entry name" value="Type-I_3-dehydroquinase"/>
</dbReference>
<dbReference type="STRING" id="214095.RU97_GL001123"/>
<dbReference type="GO" id="GO:0046279">
    <property type="term" value="P:3,4-dihydroxybenzoate biosynthetic process"/>
    <property type="evidence" value="ECO:0007669"/>
    <property type="project" value="TreeGrafter"/>
</dbReference>
<evidence type="ECO:0000256" key="2">
    <source>
        <dbReference type="ARBA" id="ARBA00023141"/>
    </source>
</evidence>
<keyword evidence="2 5" id="KW-0057">Aromatic amino acid biosynthesis</keyword>
<dbReference type="FunFam" id="3.20.20.70:FF:000047">
    <property type="entry name" value="3-dehydroquinate dehydratase"/>
    <property type="match status" value="1"/>
</dbReference>
<feature type="binding site" evidence="5">
    <location>
        <position position="77"/>
    </location>
    <ligand>
        <name>3-dehydroquinate</name>
        <dbReference type="ChEBI" id="CHEBI:32364"/>
    </ligand>
</feature>
<keyword evidence="5" id="KW-0028">Amino-acid biosynthesis</keyword>
<comment type="subunit">
    <text evidence="5">Homodimer.</text>
</comment>
<feature type="binding site" evidence="5">
    <location>
        <begin position="42"/>
        <end position="44"/>
    </location>
    <ligand>
        <name>3-dehydroquinate</name>
        <dbReference type="ChEBI" id="CHEBI:32364"/>
    </ligand>
</feature>
<feature type="binding site" evidence="5">
    <location>
        <position position="229"/>
    </location>
    <ligand>
        <name>3-dehydroquinate</name>
        <dbReference type="ChEBI" id="CHEBI:32364"/>
    </ligand>
</feature>
<dbReference type="RefSeq" id="WP_169792744.1">
    <property type="nucleotide sequence ID" value="NZ_JXKH01000002.1"/>
</dbReference>
<dbReference type="GO" id="GO:0008652">
    <property type="term" value="P:amino acid biosynthetic process"/>
    <property type="evidence" value="ECO:0007669"/>
    <property type="project" value="UniProtKB-KW"/>
</dbReference>
<dbReference type="SUPFAM" id="SSF51569">
    <property type="entry name" value="Aldolase"/>
    <property type="match status" value="1"/>
</dbReference>
<comment type="similarity">
    <text evidence="5">Belongs to the type-I 3-dehydroquinase family.</text>
</comment>
<dbReference type="PANTHER" id="PTHR43699">
    <property type="entry name" value="3-DEHYDROQUINATE DEHYDRATASE"/>
    <property type="match status" value="1"/>
</dbReference>
<evidence type="ECO:0000256" key="4">
    <source>
        <dbReference type="ARBA" id="ARBA00023270"/>
    </source>
</evidence>
<comment type="caution">
    <text evidence="6">The sequence shown here is derived from an EMBL/GenBank/DDBJ whole genome shotgun (WGS) entry which is preliminary data.</text>
</comment>
<comment type="catalytic activity">
    <reaction evidence="1 5">
        <text>3-dehydroquinate = 3-dehydroshikimate + H2O</text>
        <dbReference type="Rhea" id="RHEA:21096"/>
        <dbReference type="ChEBI" id="CHEBI:15377"/>
        <dbReference type="ChEBI" id="CHEBI:16630"/>
        <dbReference type="ChEBI" id="CHEBI:32364"/>
        <dbReference type="EC" id="4.2.1.10"/>
    </reaction>
</comment>
<evidence type="ECO:0000256" key="5">
    <source>
        <dbReference type="HAMAP-Rule" id="MF_00214"/>
    </source>
</evidence>